<accession>M0IQ29</accession>
<feature type="transmembrane region" description="Helical" evidence="1">
    <location>
        <begin position="68"/>
        <end position="92"/>
    </location>
</feature>
<dbReference type="AlphaFoldDB" id="M0IQ29"/>
<dbReference type="InterPro" id="IPR055942">
    <property type="entry name" value="DUF7520"/>
</dbReference>
<dbReference type="Proteomes" id="UP000011550">
    <property type="component" value="Unassembled WGS sequence"/>
</dbReference>
<organism evidence="2 3">
    <name type="scientific">Haloferax mucosum ATCC BAA-1512</name>
    <dbReference type="NCBI Taxonomy" id="662479"/>
    <lineage>
        <taxon>Archaea</taxon>
        <taxon>Methanobacteriati</taxon>
        <taxon>Methanobacteriota</taxon>
        <taxon>Stenosarchaea group</taxon>
        <taxon>Halobacteria</taxon>
        <taxon>Halobacteriales</taxon>
        <taxon>Haloferacaceae</taxon>
        <taxon>Haloferax</taxon>
    </lineage>
</organism>
<keyword evidence="1" id="KW-0812">Transmembrane</keyword>
<protein>
    <recommendedName>
        <fullName evidence="4">Cox cluster protein</fullName>
    </recommendedName>
</protein>
<reference evidence="2 3" key="1">
    <citation type="journal article" date="2014" name="PLoS Genet.">
        <title>Phylogenetically driven sequencing of extremely halophilic archaea reveals strategies for static and dynamic osmo-response.</title>
        <authorList>
            <person name="Becker E.A."/>
            <person name="Seitzer P.M."/>
            <person name="Tritt A."/>
            <person name="Larsen D."/>
            <person name="Krusor M."/>
            <person name="Yao A.I."/>
            <person name="Wu D."/>
            <person name="Madern D."/>
            <person name="Eisen J.A."/>
            <person name="Darling A.E."/>
            <person name="Facciotti M.T."/>
        </authorList>
    </citation>
    <scope>NUCLEOTIDE SEQUENCE [LARGE SCALE GENOMIC DNA]</scope>
    <source>
        <strain evidence="2 3">ATCC BAA-1512</strain>
    </source>
</reference>
<gene>
    <name evidence="2" type="ORF">C440_00750</name>
</gene>
<sequence>MRSCRPASDYTVRFQRAVVNDRLGGRRVLILIGASAVLVSGILGVFIGESGGQVAAEVSLFGLLSLPTSPLAFSVYGMALSVVILAVLFGLVEFASRLEQA</sequence>
<evidence type="ECO:0008006" key="4">
    <source>
        <dbReference type="Google" id="ProtNLM"/>
    </source>
</evidence>
<comment type="caution">
    <text evidence="2">The sequence shown here is derived from an EMBL/GenBank/DDBJ whole genome shotgun (WGS) entry which is preliminary data.</text>
</comment>
<evidence type="ECO:0000313" key="2">
    <source>
        <dbReference type="EMBL" id="ELZ98840.1"/>
    </source>
</evidence>
<evidence type="ECO:0000313" key="3">
    <source>
        <dbReference type="Proteomes" id="UP000011550"/>
    </source>
</evidence>
<keyword evidence="3" id="KW-1185">Reference proteome</keyword>
<keyword evidence="1" id="KW-0472">Membrane</keyword>
<keyword evidence="1" id="KW-1133">Transmembrane helix</keyword>
<proteinExistence type="predicted"/>
<name>M0IQ29_9EURY</name>
<dbReference type="PATRIC" id="fig|662479.7.peg.153"/>
<dbReference type="STRING" id="662479.C440_00750"/>
<dbReference type="Pfam" id="PF24364">
    <property type="entry name" value="DUF7520"/>
    <property type="match status" value="1"/>
</dbReference>
<evidence type="ECO:0000256" key="1">
    <source>
        <dbReference type="SAM" id="Phobius"/>
    </source>
</evidence>
<dbReference type="EMBL" id="AOLN01000001">
    <property type="protein sequence ID" value="ELZ98840.1"/>
    <property type="molecule type" value="Genomic_DNA"/>
</dbReference>
<feature type="transmembrane region" description="Helical" evidence="1">
    <location>
        <begin position="28"/>
        <end position="48"/>
    </location>
</feature>